<proteinExistence type="predicted"/>
<evidence type="ECO:0000313" key="1">
    <source>
        <dbReference type="EMBL" id="DAD89437.1"/>
    </source>
</evidence>
<reference evidence="1" key="1">
    <citation type="journal article" date="2021" name="Proc. Natl. Acad. Sci. U.S.A.">
        <title>A Catalog of Tens of Thousands of Viruses from Human Metagenomes Reveals Hidden Associations with Chronic Diseases.</title>
        <authorList>
            <person name="Tisza M.J."/>
            <person name="Buck C.B."/>
        </authorList>
    </citation>
    <scope>NUCLEOTIDE SEQUENCE</scope>
    <source>
        <strain evidence="1">CtxpQ22</strain>
    </source>
</reference>
<accession>A0A8S5N440</accession>
<dbReference type="InterPro" id="IPR021283">
    <property type="entry name" value="Phage_Wedge1"/>
</dbReference>
<name>A0A8S5N440_9CAUD</name>
<dbReference type="Pfam" id="PF11041">
    <property type="entry name" value="Phage_Wedge1"/>
    <property type="match status" value="1"/>
</dbReference>
<protein>
    <submittedName>
        <fullName evidence="1">Uncharacterized protein</fullName>
    </submittedName>
</protein>
<organism evidence="1">
    <name type="scientific">Myoviridae sp. ctxpQ22</name>
    <dbReference type="NCBI Taxonomy" id="2826715"/>
    <lineage>
        <taxon>Viruses</taxon>
        <taxon>Duplodnaviria</taxon>
        <taxon>Heunggongvirae</taxon>
        <taxon>Uroviricota</taxon>
        <taxon>Caudoviricetes</taxon>
    </lineage>
</organism>
<dbReference type="EMBL" id="BK015061">
    <property type="protein sequence ID" value="DAD89437.1"/>
    <property type="molecule type" value="Genomic_DNA"/>
</dbReference>
<sequence length="208" mass="23284">MEELDNQAYVQSQYGASSTIKQLLYDFRENIKPGVDIDVFYKNIMNIETASGIGLDIWGRILNASRNLFLENGTPIELDDTHFRQFLMFKALANICDASMATLNQMAMKLYDDDSLIVVNVLTQDTLPNGDYYNTTPMRVRWTWRANDVTDLERALFSNGIILCLAAGVGWTVGVISKDPLFGFAGSKLRPFNQGAFGVITNLDTDSD</sequence>